<dbReference type="VEuPathDB" id="FungiDB:SAPIO_CDS4038"/>
<dbReference type="RefSeq" id="XP_016643666.1">
    <property type="nucleotide sequence ID" value="XM_016786690.1"/>
</dbReference>
<dbReference type="KEGG" id="sapo:SAPIO_CDS4038"/>
<feature type="region of interest" description="Disordered" evidence="1">
    <location>
        <begin position="1"/>
        <end position="33"/>
    </location>
</feature>
<feature type="domain" description="URB1 N-terminal" evidence="2">
    <location>
        <begin position="96"/>
        <end position="440"/>
    </location>
</feature>
<protein>
    <submittedName>
        <fullName evidence="5">Ribosome biogenesis protein Urb1</fullName>
    </submittedName>
</protein>
<comment type="caution">
    <text evidence="5">The sequence shown here is derived from an EMBL/GenBank/DDBJ whole genome shotgun (WGS) entry which is preliminary data.</text>
</comment>
<dbReference type="OMA" id="RYITFKR"/>
<dbReference type="Proteomes" id="UP000028545">
    <property type="component" value="Unassembled WGS sequence"/>
</dbReference>
<organism evidence="5 6">
    <name type="scientific">Pseudallescheria apiosperma</name>
    <name type="common">Scedosporium apiospermum</name>
    <dbReference type="NCBI Taxonomy" id="563466"/>
    <lineage>
        <taxon>Eukaryota</taxon>
        <taxon>Fungi</taxon>
        <taxon>Dikarya</taxon>
        <taxon>Ascomycota</taxon>
        <taxon>Pezizomycotina</taxon>
        <taxon>Sordariomycetes</taxon>
        <taxon>Hypocreomycetidae</taxon>
        <taxon>Microascales</taxon>
        <taxon>Microascaceae</taxon>
        <taxon>Scedosporium</taxon>
    </lineage>
</organism>
<feature type="compositionally biased region" description="Basic and acidic residues" evidence="1">
    <location>
        <begin position="821"/>
        <end position="832"/>
    </location>
</feature>
<evidence type="ECO:0000259" key="2">
    <source>
        <dbReference type="Pfam" id="PF11707"/>
    </source>
</evidence>
<dbReference type="OrthoDB" id="72892at2759"/>
<feature type="domain" description="URB1 central HEAT repeat" evidence="4">
    <location>
        <begin position="630"/>
        <end position="813"/>
    </location>
</feature>
<evidence type="ECO:0000256" key="1">
    <source>
        <dbReference type="SAM" id="MobiDB-lite"/>
    </source>
</evidence>
<evidence type="ECO:0000259" key="3">
    <source>
        <dbReference type="Pfam" id="PF16201"/>
    </source>
</evidence>
<dbReference type="EMBL" id="JOWA01000090">
    <property type="protein sequence ID" value="KEZ43867.1"/>
    <property type="molecule type" value="Genomic_DNA"/>
</dbReference>
<dbReference type="InterPro" id="IPR016024">
    <property type="entry name" value="ARM-type_fold"/>
</dbReference>
<reference evidence="5 6" key="1">
    <citation type="journal article" date="2014" name="Genome Announc.">
        <title>Draft genome sequence of the pathogenic fungus Scedosporium apiospermum.</title>
        <authorList>
            <person name="Vandeputte P."/>
            <person name="Ghamrawi S."/>
            <person name="Rechenmann M."/>
            <person name="Iltis A."/>
            <person name="Giraud S."/>
            <person name="Fleury M."/>
            <person name="Thornton C."/>
            <person name="Delhaes L."/>
            <person name="Meyer W."/>
            <person name="Papon N."/>
            <person name="Bouchara J.P."/>
        </authorList>
    </citation>
    <scope>NUCLEOTIDE SEQUENCE [LARGE SCALE GENOMIC DNA]</scope>
    <source>
        <strain evidence="5 6">IHEM 14462</strain>
    </source>
</reference>
<dbReference type="GO" id="GO:0000466">
    <property type="term" value="P:maturation of 5.8S rRNA from tricistronic rRNA transcript (SSU-rRNA, 5.8S rRNA, LSU-rRNA)"/>
    <property type="evidence" value="ECO:0007669"/>
    <property type="project" value="TreeGrafter"/>
</dbReference>
<keyword evidence="6" id="KW-1185">Reference proteome</keyword>
<dbReference type="Pfam" id="PF26140">
    <property type="entry name" value="HEAT_URB1"/>
    <property type="match status" value="1"/>
</dbReference>
<evidence type="ECO:0000259" key="4">
    <source>
        <dbReference type="Pfam" id="PF26140"/>
    </source>
</evidence>
<dbReference type="AlphaFoldDB" id="A0A084G955"/>
<feature type="region of interest" description="Disordered" evidence="1">
    <location>
        <begin position="821"/>
        <end position="850"/>
    </location>
</feature>
<feature type="compositionally biased region" description="Polar residues" evidence="1">
    <location>
        <begin position="836"/>
        <end position="850"/>
    </location>
</feature>
<dbReference type="InterPro" id="IPR021714">
    <property type="entry name" value="URB1_N"/>
</dbReference>
<gene>
    <name evidence="5" type="ORF">SAPIO_CDS4038</name>
</gene>
<accession>A0A084G955</accession>
<dbReference type="PANTHER" id="PTHR13500:SF0">
    <property type="entry name" value="NUCLEOLAR PRE-RIBOSOMAL-ASSOCIATED PROTEIN 1"/>
    <property type="match status" value="1"/>
</dbReference>
<dbReference type="GO" id="GO:0000463">
    <property type="term" value="P:maturation of LSU-rRNA from tricistronic rRNA transcript (SSU-rRNA, 5.8S rRNA, LSU-rRNA)"/>
    <property type="evidence" value="ECO:0007669"/>
    <property type="project" value="TreeGrafter"/>
</dbReference>
<dbReference type="Pfam" id="PF11707">
    <property type="entry name" value="Npa1"/>
    <property type="match status" value="1"/>
</dbReference>
<dbReference type="InterPro" id="IPR039844">
    <property type="entry name" value="URB1"/>
</dbReference>
<evidence type="ECO:0000313" key="5">
    <source>
        <dbReference type="EMBL" id="KEZ43867.1"/>
    </source>
</evidence>
<dbReference type="GeneID" id="27723110"/>
<feature type="domain" description="URB1 C-terminal" evidence="3">
    <location>
        <begin position="895"/>
        <end position="1086"/>
    </location>
</feature>
<name>A0A084G955_PSEDA</name>
<dbReference type="HOGENOM" id="CLU_009575_0_0_1"/>
<sequence>MVKRPARGAHGPLESRKRQKLTREPPTSEDVTTSRQLKKLLEFHQDVRDARHGLQSFKLLLDALTANKDNEAELALLSGYLEAVNPTVEGPDAVYLAEIMTMWSYAAQVGNDDLMSEVAAVLALLLQATSLSLGLLPCGRGICETLLQEKQLKLIAKNLSADKDKGFVISPALRLLREIASYDGGVFSRRVFRAQAWTFAELTRNLDIRFRGEGVEDAKKPSVRTNAARFLFACLKYLPSDNKSELLLQKGIMPGLLMRLPDDPPTVVHEALECVTKDVLKDEKIPTNTKSRVFWVRVMERLAGLYSYAHDPADAEVTVADKVHEFLMFACTSPTAGIVSKCNGFYPNSINLDDFLTGDFLWSDMGLEQLSWMDRYATDIEVRNSVLLEVALKLRPWASIQQGELLVSIFKVAPEVVHVYFLEQRSFTFDPKLSMTWIGYSSFLFHTMQLPVPEYFGLKGDYHAAPPPTTVLLASILPLPLTQNALVRCFEPKWPLVSLFGARLLILALEKMETVLAMHNEAAAGLRNSPWRYAAKKLVNDFCQRIPDLKEIVRWYKSIPDESILCKATASQLLLLYYKVLPQVALAANFDVSPFLAKALGALDKPFEDPRDKSVVLMELENLLEAASLSPGMRWFSKLQGFPASPFTVLLRLASVGVQDESSETLRSILESVATEHQIVLTDTGLRPVYRAAETLAKEDSEVSLDGVWSLLDNCVTKCAASPMKYLDLVPEYVGGGDQPVSEIDTSLLTIALAEQLPFAVKSASGAELEMISKFLSGYLGYSVELGENEVWVKALVARMNSALPGKTKVALPKIIKEEGVEKKSKTKKSDNTKSGASKDSTWQGSSADASTISKEQLEEMLHEPFAGTEDNSALTKWVNKGIDDIIEDDYAVSLIRLLGSEHASIRIEALTNILKLATKIRASTHSEKDQLWLLLSELAESSRPHVNAGPAPSAFTAFATHALPVLINPLHPLYPKVNKYLTRAPTWPAGKIPMVHDILHGEPSDDDKYYTELTWLFGFLLDCLQRPEDVGVFHQTRWFEKVFASACNPYMKAGLRARVFKVLYRVTCIEGGSNTLVTRFGVLSWLEALRVAVEGEKEEGEEAAVITRVMERVWETCDRGRVEKWSRGGVGALMERRALGSVA</sequence>
<proteinExistence type="predicted"/>
<dbReference type="GO" id="GO:0005730">
    <property type="term" value="C:nucleolus"/>
    <property type="evidence" value="ECO:0007669"/>
    <property type="project" value="TreeGrafter"/>
</dbReference>
<evidence type="ECO:0000313" key="6">
    <source>
        <dbReference type="Proteomes" id="UP000028545"/>
    </source>
</evidence>
<dbReference type="SUPFAM" id="SSF48371">
    <property type="entry name" value="ARM repeat"/>
    <property type="match status" value="1"/>
</dbReference>
<dbReference type="InterPro" id="IPR032436">
    <property type="entry name" value="URB1_C"/>
</dbReference>
<dbReference type="InterPro" id="IPR059018">
    <property type="entry name" value="HEAT_URB1"/>
</dbReference>
<dbReference type="Pfam" id="PF16201">
    <property type="entry name" value="NopRA1"/>
    <property type="match status" value="1"/>
</dbReference>
<dbReference type="PANTHER" id="PTHR13500">
    <property type="entry name" value="NUCLEOLAR PRERIBOSOMAL-ASSOCIATED PROTEIN 1"/>
    <property type="match status" value="1"/>
</dbReference>